<dbReference type="InterPro" id="IPR036249">
    <property type="entry name" value="Thioredoxin-like_sf"/>
</dbReference>
<dbReference type="InterPro" id="IPR013766">
    <property type="entry name" value="Thioredoxin_domain"/>
</dbReference>
<dbReference type="PANTHER" id="PTHR32234:SF3">
    <property type="entry name" value="SUPPRESSION OF COPPER SENSITIVITY PROTEIN"/>
    <property type="match status" value="1"/>
</dbReference>
<keyword evidence="11" id="KW-1185">Reference proteome</keyword>
<evidence type="ECO:0000313" key="10">
    <source>
        <dbReference type="EMBL" id="MFC3115307.1"/>
    </source>
</evidence>
<feature type="transmembrane region" description="Helical" evidence="7">
    <location>
        <begin position="539"/>
        <end position="558"/>
    </location>
</feature>
<dbReference type="SUPFAM" id="SSF52833">
    <property type="entry name" value="Thioredoxin-like"/>
    <property type="match status" value="1"/>
</dbReference>
<name>A0ABV7FFV0_9GAMM</name>
<feature type="transmembrane region" description="Helical" evidence="7">
    <location>
        <begin position="570"/>
        <end position="591"/>
    </location>
</feature>
<dbReference type="Pfam" id="PF11412">
    <property type="entry name" value="DsbD_N"/>
    <property type="match status" value="1"/>
</dbReference>
<keyword evidence="2" id="KW-1003">Cell membrane</keyword>
<keyword evidence="5 7" id="KW-1133">Transmembrane helix</keyword>
<evidence type="ECO:0000259" key="9">
    <source>
        <dbReference type="PROSITE" id="PS51352"/>
    </source>
</evidence>
<evidence type="ECO:0000256" key="6">
    <source>
        <dbReference type="ARBA" id="ARBA00023136"/>
    </source>
</evidence>
<dbReference type="Pfam" id="PF13899">
    <property type="entry name" value="Thioredoxin_7"/>
    <property type="match status" value="1"/>
</dbReference>
<evidence type="ECO:0000256" key="7">
    <source>
        <dbReference type="SAM" id="Phobius"/>
    </source>
</evidence>
<evidence type="ECO:0000256" key="8">
    <source>
        <dbReference type="SAM" id="SignalP"/>
    </source>
</evidence>
<dbReference type="Proteomes" id="UP001595555">
    <property type="component" value="Unassembled WGS sequence"/>
</dbReference>
<dbReference type="InterPro" id="IPR028250">
    <property type="entry name" value="DsbDN"/>
</dbReference>
<feature type="transmembrane region" description="Helical" evidence="7">
    <location>
        <begin position="516"/>
        <end position="533"/>
    </location>
</feature>
<keyword evidence="3 7" id="KW-0812">Transmembrane</keyword>
<feature type="transmembrane region" description="Helical" evidence="7">
    <location>
        <begin position="362"/>
        <end position="384"/>
    </location>
</feature>
<proteinExistence type="predicted"/>
<sequence length="722" mass="77077">MKKMVVAVFTLLLVFSLAAQSQQDANVVADAAITDVAVSDKASTPQVKAQLVASVAAVVPGSEIYLGINQQIIPHWHTYWVNPGDSGNATTIEWTLPEGASASDIIWPAPSRFSMGPITNYAYENNVTLLSKITIPNALAVGDTFTARALVDWLVCEEECIPQQVELALSLPVVATPAETGAGSELIAEAQARLPIPVPWDVTAKQSVIDSETGQGTLDLHIALPAEQIAQVQDIWFYPYDWGRIRQSDPQIRTDLADGIQLNIPTGEAPAAIGDQLAGVLVIKEQQGIARGYEIKAPLQALANNQPPSELAISFVGALLFALLGGIILNLMPCVFPVLSIKALSLVSHSHYSAQQIRRQGYVYTLGVLASFAVLALLLILLKAGGSQIGWGFQFQSPIFVLVVAYLLFAVGLSLSGVFFIGGSVAGVGSSLTEKPGYSGSFFTGVLATVVATPCTAPFMAAALGYAVAQPPVKLMAIFLSLGLGLALPYLLLSCWPRLQGWLPRPGLWMERAKQFLAFPMYAAAIWLVWVLVQQAGVNAVIVALGGMLVIALAAWLYDSTRTASNRNRVLGSAVALLLVLSALGGGIFAVNAPVASNTSNKNAAAADANWETFSNARLQELLAEGKPVFLNFTASWCISCLVNERVALSSDSVKQHFAKEGIVYLKGDWTNKDPEITAFLQKFKRSGVPLYVFYPAGQANQPVELPQILTPDLVIEKLKGD</sequence>
<evidence type="ECO:0000256" key="4">
    <source>
        <dbReference type="ARBA" id="ARBA00022748"/>
    </source>
</evidence>
<feature type="chain" id="PRO_5046084279" evidence="8">
    <location>
        <begin position="22"/>
        <end position="722"/>
    </location>
</feature>
<feature type="transmembrane region" description="Helical" evidence="7">
    <location>
        <begin position="399"/>
        <end position="421"/>
    </location>
</feature>
<reference evidence="11" key="1">
    <citation type="journal article" date="2019" name="Int. J. Syst. Evol. Microbiol.">
        <title>The Global Catalogue of Microorganisms (GCM) 10K type strain sequencing project: providing services to taxonomists for standard genome sequencing and annotation.</title>
        <authorList>
            <consortium name="The Broad Institute Genomics Platform"/>
            <consortium name="The Broad Institute Genome Sequencing Center for Infectious Disease"/>
            <person name="Wu L."/>
            <person name="Ma J."/>
        </authorList>
    </citation>
    <scope>NUCLEOTIDE SEQUENCE [LARGE SCALE GENOMIC DNA]</scope>
    <source>
        <strain evidence="11">KCTC 52237</strain>
    </source>
</reference>
<dbReference type="EMBL" id="JBHRTF010000003">
    <property type="protein sequence ID" value="MFC3115307.1"/>
    <property type="molecule type" value="Genomic_DNA"/>
</dbReference>
<evidence type="ECO:0000256" key="1">
    <source>
        <dbReference type="ARBA" id="ARBA00004651"/>
    </source>
</evidence>
<dbReference type="PROSITE" id="PS51352">
    <property type="entry name" value="THIOREDOXIN_2"/>
    <property type="match status" value="1"/>
</dbReference>
<dbReference type="InterPro" id="IPR003834">
    <property type="entry name" value="Cyt_c_assmbl_TM_dom"/>
</dbReference>
<dbReference type="RefSeq" id="WP_378117483.1">
    <property type="nucleotide sequence ID" value="NZ_JBHRTF010000003.1"/>
</dbReference>
<gene>
    <name evidence="10" type="ORF">ACFODX_07040</name>
</gene>
<keyword evidence="4" id="KW-0201">Cytochrome c-type biogenesis</keyword>
<evidence type="ECO:0000313" key="11">
    <source>
        <dbReference type="Proteomes" id="UP001595555"/>
    </source>
</evidence>
<keyword evidence="6 7" id="KW-0472">Membrane</keyword>
<evidence type="ECO:0000256" key="5">
    <source>
        <dbReference type="ARBA" id="ARBA00022989"/>
    </source>
</evidence>
<dbReference type="CDD" id="cd02953">
    <property type="entry name" value="DsbDgamma"/>
    <property type="match status" value="1"/>
</dbReference>
<keyword evidence="8" id="KW-0732">Signal</keyword>
<evidence type="ECO:0000256" key="3">
    <source>
        <dbReference type="ARBA" id="ARBA00022692"/>
    </source>
</evidence>
<accession>A0ABV7FFV0</accession>
<comment type="caution">
    <text evidence="10">The sequence shown here is derived from an EMBL/GenBank/DDBJ whole genome shotgun (WGS) entry which is preliminary data.</text>
</comment>
<dbReference type="InterPro" id="IPR035671">
    <property type="entry name" value="DsbD_gamma"/>
</dbReference>
<organism evidence="10 11">
    <name type="scientific">Cellvibrio fontiphilus</name>
    <dbReference type="NCBI Taxonomy" id="1815559"/>
    <lineage>
        <taxon>Bacteria</taxon>
        <taxon>Pseudomonadati</taxon>
        <taxon>Pseudomonadota</taxon>
        <taxon>Gammaproteobacteria</taxon>
        <taxon>Cellvibrionales</taxon>
        <taxon>Cellvibrionaceae</taxon>
        <taxon>Cellvibrio</taxon>
    </lineage>
</organism>
<feature type="transmembrane region" description="Helical" evidence="7">
    <location>
        <begin position="311"/>
        <end position="341"/>
    </location>
</feature>
<comment type="subcellular location">
    <subcellularLocation>
        <location evidence="1">Cell membrane</location>
        <topology evidence="1">Multi-pass membrane protein</topology>
    </subcellularLocation>
</comment>
<dbReference type="Pfam" id="PF02683">
    <property type="entry name" value="DsbD_TM"/>
    <property type="match status" value="1"/>
</dbReference>
<feature type="transmembrane region" description="Helical" evidence="7">
    <location>
        <begin position="442"/>
        <end position="469"/>
    </location>
</feature>
<feature type="transmembrane region" description="Helical" evidence="7">
    <location>
        <begin position="475"/>
        <end position="496"/>
    </location>
</feature>
<dbReference type="Gene3D" id="3.40.30.10">
    <property type="entry name" value="Glutaredoxin"/>
    <property type="match status" value="1"/>
</dbReference>
<evidence type="ECO:0000256" key="2">
    <source>
        <dbReference type="ARBA" id="ARBA00022475"/>
    </source>
</evidence>
<feature type="signal peptide" evidence="8">
    <location>
        <begin position="1"/>
        <end position="21"/>
    </location>
</feature>
<dbReference type="PANTHER" id="PTHR32234">
    <property type="entry name" value="THIOL:DISULFIDE INTERCHANGE PROTEIN DSBD"/>
    <property type="match status" value="1"/>
</dbReference>
<feature type="domain" description="Thioredoxin" evidence="9">
    <location>
        <begin position="595"/>
        <end position="722"/>
    </location>
</feature>
<protein>
    <submittedName>
        <fullName evidence="10">Protein-disulfide reductase DsbD family protein</fullName>
    </submittedName>
</protein>